<evidence type="ECO:0000313" key="1">
    <source>
        <dbReference type="EMBL" id="CAK7335738.1"/>
    </source>
</evidence>
<name>A0AAV1RJ25_9ROSI</name>
<accession>A0AAV1RJ25</accession>
<sequence>MIGRSPRVGEAARFVVVSKLANQMCNLQTKCKKGFEGVQIYAEAELEAWHLEYRRKVRYEGYQGLEEGRVAIGARKSWRLKLVLGFGGAFRDSGLLFGLP</sequence>
<comment type="caution">
    <text evidence="1">The sequence shown here is derived from an EMBL/GenBank/DDBJ whole genome shotgun (WGS) entry which is preliminary data.</text>
</comment>
<gene>
    <name evidence="1" type="ORF">DCAF_LOCUS10740</name>
</gene>
<evidence type="ECO:0000313" key="2">
    <source>
        <dbReference type="Proteomes" id="UP001314170"/>
    </source>
</evidence>
<dbReference type="EMBL" id="CAWUPB010000994">
    <property type="protein sequence ID" value="CAK7335738.1"/>
    <property type="molecule type" value="Genomic_DNA"/>
</dbReference>
<keyword evidence="2" id="KW-1185">Reference proteome</keyword>
<reference evidence="1 2" key="1">
    <citation type="submission" date="2024-01" db="EMBL/GenBank/DDBJ databases">
        <authorList>
            <person name="Waweru B."/>
        </authorList>
    </citation>
    <scope>NUCLEOTIDE SEQUENCE [LARGE SCALE GENOMIC DNA]</scope>
</reference>
<proteinExistence type="predicted"/>
<dbReference type="Proteomes" id="UP001314170">
    <property type="component" value="Unassembled WGS sequence"/>
</dbReference>
<dbReference type="AlphaFoldDB" id="A0AAV1RJ25"/>
<organism evidence="1 2">
    <name type="scientific">Dovyalis caffra</name>
    <dbReference type="NCBI Taxonomy" id="77055"/>
    <lineage>
        <taxon>Eukaryota</taxon>
        <taxon>Viridiplantae</taxon>
        <taxon>Streptophyta</taxon>
        <taxon>Embryophyta</taxon>
        <taxon>Tracheophyta</taxon>
        <taxon>Spermatophyta</taxon>
        <taxon>Magnoliopsida</taxon>
        <taxon>eudicotyledons</taxon>
        <taxon>Gunneridae</taxon>
        <taxon>Pentapetalae</taxon>
        <taxon>rosids</taxon>
        <taxon>fabids</taxon>
        <taxon>Malpighiales</taxon>
        <taxon>Salicaceae</taxon>
        <taxon>Flacourtieae</taxon>
        <taxon>Dovyalis</taxon>
    </lineage>
</organism>
<protein>
    <submittedName>
        <fullName evidence="1">Uncharacterized protein</fullName>
    </submittedName>
</protein>